<evidence type="ECO:0008006" key="9">
    <source>
        <dbReference type="Google" id="ProtNLM"/>
    </source>
</evidence>
<dbReference type="InterPro" id="IPR001202">
    <property type="entry name" value="WW_dom"/>
</dbReference>
<protein>
    <recommendedName>
        <fullName evidence="9">Methyltransferase domain-containing protein</fullName>
    </recommendedName>
</protein>
<keyword evidence="8" id="KW-1185">Reference proteome</keyword>
<dbReference type="GO" id="GO:0016846">
    <property type="term" value="F:carbon-sulfur lyase activity"/>
    <property type="evidence" value="ECO:0007669"/>
    <property type="project" value="InterPro"/>
</dbReference>
<accession>A0A2R8ABT2</accession>
<dbReference type="InterPro" id="IPR029063">
    <property type="entry name" value="SAM-dependent_MTases_sf"/>
</dbReference>
<dbReference type="Gene3D" id="3.40.50.150">
    <property type="entry name" value="Vaccinia Virus protein VP39"/>
    <property type="match status" value="1"/>
</dbReference>
<comment type="similarity">
    <text evidence="1">Belongs to the Gfa family.</text>
</comment>
<keyword evidence="4" id="KW-0456">Lyase</keyword>
<dbReference type="InterPro" id="IPR006913">
    <property type="entry name" value="CENP-V/GFA"/>
</dbReference>
<evidence type="ECO:0000259" key="6">
    <source>
        <dbReference type="PROSITE" id="PS51891"/>
    </source>
</evidence>
<keyword evidence="3" id="KW-0862">Zinc</keyword>
<evidence type="ECO:0000256" key="3">
    <source>
        <dbReference type="ARBA" id="ARBA00022833"/>
    </source>
</evidence>
<evidence type="ECO:0000256" key="4">
    <source>
        <dbReference type="ARBA" id="ARBA00023239"/>
    </source>
</evidence>
<dbReference type="Pfam" id="PF13649">
    <property type="entry name" value="Methyltransf_25"/>
    <property type="match status" value="1"/>
</dbReference>
<organism evidence="7 8">
    <name type="scientific">Pontivivens insulae</name>
    <dbReference type="NCBI Taxonomy" id="1639689"/>
    <lineage>
        <taxon>Bacteria</taxon>
        <taxon>Pseudomonadati</taxon>
        <taxon>Pseudomonadota</taxon>
        <taxon>Alphaproteobacteria</taxon>
        <taxon>Rhodobacterales</taxon>
        <taxon>Paracoccaceae</taxon>
        <taxon>Pontivivens</taxon>
    </lineage>
</organism>
<dbReference type="PANTHER" id="PTHR33337:SF40">
    <property type="entry name" value="CENP-V_GFA DOMAIN-CONTAINING PROTEIN-RELATED"/>
    <property type="match status" value="1"/>
</dbReference>
<dbReference type="PROSITE" id="PS51891">
    <property type="entry name" value="CENP_V_GFA"/>
    <property type="match status" value="1"/>
</dbReference>
<dbReference type="GO" id="GO:0046872">
    <property type="term" value="F:metal ion binding"/>
    <property type="evidence" value="ECO:0007669"/>
    <property type="project" value="UniProtKB-KW"/>
</dbReference>
<dbReference type="PROSITE" id="PS50020">
    <property type="entry name" value="WW_DOMAIN_2"/>
    <property type="match status" value="1"/>
</dbReference>
<dbReference type="EMBL" id="OMKW01000002">
    <property type="protein sequence ID" value="SPF29696.1"/>
    <property type="molecule type" value="Genomic_DNA"/>
</dbReference>
<name>A0A2R8ABT2_9RHOB</name>
<evidence type="ECO:0000256" key="1">
    <source>
        <dbReference type="ARBA" id="ARBA00005495"/>
    </source>
</evidence>
<gene>
    <name evidence="7" type="ORF">POI8812_02012</name>
</gene>
<reference evidence="7 8" key="1">
    <citation type="submission" date="2018-03" db="EMBL/GenBank/DDBJ databases">
        <authorList>
            <person name="Keele B.F."/>
        </authorList>
    </citation>
    <scope>NUCLEOTIDE SEQUENCE [LARGE SCALE GENOMIC DNA]</scope>
    <source>
        <strain evidence="7 8">CeCT 8812</strain>
    </source>
</reference>
<dbReference type="Proteomes" id="UP000244932">
    <property type="component" value="Unassembled WGS sequence"/>
</dbReference>
<dbReference type="Pfam" id="PF04828">
    <property type="entry name" value="GFA"/>
    <property type="match status" value="1"/>
</dbReference>
<evidence type="ECO:0000313" key="8">
    <source>
        <dbReference type="Proteomes" id="UP000244932"/>
    </source>
</evidence>
<dbReference type="InterPro" id="IPR041698">
    <property type="entry name" value="Methyltransf_25"/>
</dbReference>
<dbReference type="PANTHER" id="PTHR33337">
    <property type="entry name" value="GFA DOMAIN-CONTAINING PROTEIN"/>
    <property type="match status" value="1"/>
</dbReference>
<proteinExistence type="inferred from homology"/>
<dbReference type="CDD" id="cd02440">
    <property type="entry name" value="AdoMet_MTases"/>
    <property type="match status" value="1"/>
</dbReference>
<keyword evidence="2" id="KW-0479">Metal-binding</keyword>
<dbReference type="Gene3D" id="3.90.1590.10">
    <property type="entry name" value="glutathione-dependent formaldehyde- activating enzyme (gfa)"/>
    <property type="match status" value="1"/>
</dbReference>
<dbReference type="AlphaFoldDB" id="A0A2R8ABT2"/>
<dbReference type="OrthoDB" id="9804312at2"/>
<evidence type="ECO:0000256" key="2">
    <source>
        <dbReference type="ARBA" id="ARBA00022723"/>
    </source>
</evidence>
<dbReference type="RefSeq" id="WP_108782372.1">
    <property type="nucleotide sequence ID" value="NZ_OMKW01000002.1"/>
</dbReference>
<evidence type="ECO:0000259" key="5">
    <source>
        <dbReference type="PROSITE" id="PS50020"/>
    </source>
</evidence>
<feature type="domain" description="CENP-V/GFA" evidence="6">
    <location>
        <begin position="3"/>
        <end position="111"/>
    </location>
</feature>
<dbReference type="SUPFAM" id="SSF53335">
    <property type="entry name" value="S-adenosyl-L-methionine-dependent methyltransferases"/>
    <property type="match status" value="1"/>
</dbReference>
<feature type="domain" description="WW" evidence="5">
    <location>
        <begin position="135"/>
        <end position="168"/>
    </location>
</feature>
<evidence type="ECO:0000313" key="7">
    <source>
        <dbReference type="EMBL" id="SPF29696.1"/>
    </source>
</evidence>
<sequence>MSLTGACQCGAVRYEVTGEPLGFARCHCTTCQAQSASAFGLSLYLKPSDLSIKGALSRFEERAASGNVAIRSFCPTCGTRLLHEGGSDYVSLKAGSLDPGHGLEPQAELWTGSKLPWMPLIDGVPRYEGQPPSQDELRAAWAAYRRNRTLEFYNNEASRYAEWSIPAEPHPRLAAFLDGLKPGVRVLDLGCGAGWAAAEMKRRGFAMRAMDGAEELAKEAKARHGINVEVKGFGELDEHATLDAVWAFFSLHHAPRDRMPAHLGRIWNAIVPGGTLYLGLIEGDGAARDDHGRLYTYYQIPEITRRLEHGGFTDIRIDRGEGKNFDGTPTSNLYVEATRA</sequence>
<dbReference type="InterPro" id="IPR011057">
    <property type="entry name" value="Mss4-like_sf"/>
</dbReference>
<dbReference type="SUPFAM" id="SSF51316">
    <property type="entry name" value="Mss4-like"/>
    <property type="match status" value="1"/>
</dbReference>